<keyword evidence="2" id="KW-1185">Reference proteome</keyword>
<name>A0ABR3J338_9AGAR</name>
<gene>
    <name evidence="1" type="ORF">HGRIS_010036</name>
</gene>
<reference evidence="2" key="1">
    <citation type="submission" date="2024-06" db="EMBL/GenBank/DDBJ databases">
        <title>Multi-omics analyses provide insights into the biosynthesis of the anticancer antibiotic pleurotin in Hohenbuehelia grisea.</title>
        <authorList>
            <person name="Weaver J.A."/>
            <person name="Alberti F."/>
        </authorList>
    </citation>
    <scope>NUCLEOTIDE SEQUENCE [LARGE SCALE GENOMIC DNA]</scope>
    <source>
        <strain evidence="2">T-177</strain>
    </source>
</reference>
<proteinExistence type="predicted"/>
<organism evidence="1 2">
    <name type="scientific">Hohenbuehelia grisea</name>
    <dbReference type="NCBI Taxonomy" id="104357"/>
    <lineage>
        <taxon>Eukaryota</taxon>
        <taxon>Fungi</taxon>
        <taxon>Dikarya</taxon>
        <taxon>Basidiomycota</taxon>
        <taxon>Agaricomycotina</taxon>
        <taxon>Agaricomycetes</taxon>
        <taxon>Agaricomycetidae</taxon>
        <taxon>Agaricales</taxon>
        <taxon>Pleurotineae</taxon>
        <taxon>Pleurotaceae</taxon>
        <taxon>Hohenbuehelia</taxon>
    </lineage>
</organism>
<evidence type="ECO:0000313" key="2">
    <source>
        <dbReference type="Proteomes" id="UP001556367"/>
    </source>
</evidence>
<protein>
    <submittedName>
        <fullName evidence="1">Uncharacterized protein</fullName>
    </submittedName>
</protein>
<evidence type="ECO:0000313" key="1">
    <source>
        <dbReference type="EMBL" id="KAL0950028.1"/>
    </source>
</evidence>
<accession>A0ABR3J338</accession>
<dbReference type="EMBL" id="JASNQZ010000012">
    <property type="protein sequence ID" value="KAL0950028.1"/>
    <property type="molecule type" value="Genomic_DNA"/>
</dbReference>
<dbReference type="Proteomes" id="UP001556367">
    <property type="component" value="Unassembled WGS sequence"/>
</dbReference>
<comment type="caution">
    <text evidence="1">The sequence shown here is derived from an EMBL/GenBank/DDBJ whole genome shotgun (WGS) entry which is preliminary data.</text>
</comment>
<sequence length="193" mass="21541">MGRAKGDAREQMFYAEFLSFADSHLLRRPMDTSEAMWLNHVEPHDDEVGHTVLVEERVPETGLGMHDRDGMMAETAIRHARGVFMAGGGEAWTIVDRTMFRPRELFRARVGHQAGLVAVLEDMLGHGAKMPRARLSMDYVPWLRVMVAAEDKEEAAAQAAQVRGGGRTTQNSLATVYKRTMRGAEELSRSGLM</sequence>